<evidence type="ECO:0000313" key="1">
    <source>
        <dbReference type="EMBL" id="GIH86395.1"/>
    </source>
</evidence>
<keyword evidence="2" id="KW-1185">Reference proteome</keyword>
<accession>A0A8J3S5B1</accession>
<protein>
    <submittedName>
        <fullName evidence="1">Uncharacterized protein</fullName>
    </submittedName>
</protein>
<dbReference type="RefSeq" id="WP_189242974.1">
    <property type="nucleotide sequence ID" value="NZ_BMQP01000026.1"/>
</dbReference>
<name>A0A8J3S5B1_PLARO</name>
<sequence length="104" mass="11663">MGGRMSEVAEAIDALADDLVTSRRPWWRRWRGRRSETGAFPADSGASVALPAPAPQESACRCVWQGGTCVESCPAHTPEAFLAGVDARLETYNQQMRRWWRWGR</sequence>
<gene>
    <name evidence="1" type="ORF">Pro02_48030</name>
</gene>
<dbReference type="Proteomes" id="UP000655044">
    <property type="component" value="Unassembled WGS sequence"/>
</dbReference>
<organism evidence="1 2">
    <name type="scientific">Planobispora rosea</name>
    <dbReference type="NCBI Taxonomy" id="35762"/>
    <lineage>
        <taxon>Bacteria</taxon>
        <taxon>Bacillati</taxon>
        <taxon>Actinomycetota</taxon>
        <taxon>Actinomycetes</taxon>
        <taxon>Streptosporangiales</taxon>
        <taxon>Streptosporangiaceae</taxon>
        <taxon>Planobispora</taxon>
    </lineage>
</organism>
<proteinExistence type="predicted"/>
<comment type="caution">
    <text evidence="1">The sequence shown here is derived from an EMBL/GenBank/DDBJ whole genome shotgun (WGS) entry which is preliminary data.</text>
</comment>
<evidence type="ECO:0000313" key="2">
    <source>
        <dbReference type="Proteomes" id="UP000655044"/>
    </source>
</evidence>
<reference evidence="1" key="1">
    <citation type="submission" date="2021-01" db="EMBL/GenBank/DDBJ databases">
        <title>Whole genome shotgun sequence of Planobispora rosea NBRC 15558.</title>
        <authorList>
            <person name="Komaki H."/>
            <person name="Tamura T."/>
        </authorList>
    </citation>
    <scope>NUCLEOTIDE SEQUENCE</scope>
    <source>
        <strain evidence="1">NBRC 15558</strain>
    </source>
</reference>
<dbReference type="AlphaFoldDB" id="A0A8J3S5B1"/>
<dbReference type="EMBL" id="BOOI01000046">
    <property type="protein sequence ID" value="GIH86395.1"/>
    <property type="molecule type" value="Genomic_DNA"/>
</dbReference>